<dbReference type="RefSeq" id="WP_015324293.1">
    <property type="nucleotide sequence ID" value="NC_019977.1"/>
</dbReference>
<protein>
    <submittedName>
        <fullName evidence="2">Acetyltransferase</fullName>
    </submittedName>
</protein>
<dbReference type="InterPro" id="IPR016181">
    <property type="entry name" value="Acyl_CoA_acyltransferase"/>
</dbReference>
<sequence length="288" mass="33536">MRLYLRDRSLRREKEDTCTTVLAKNRERSITTYTWDSIMQGIEKIHQAGDISYALFVSSEAVDYLYIEIGTADQEGFSYFHQKFGMPYKFLLKKSIESGHFLFVSISGKDKLIGFARFEKLEEHIDKEIKGKMNVVQPSLFLLRSMEVHSSFRNCGIGRVLFSTAVYYLQGNVLTVPDNKEAANFFKKKLGFTEITDTVGIYKQKYEGHLILPYPKAVTLWHEIASKYPRILYPELIDLYESLKFRHNMGKAIPCNDIYRFENLLAQCNGMLANVMENDMHRMLIELR</sequence>
<keyword evidence="3" id="KW-1185">Reference proteome</keyword>
<evidence type="ECO:0000259" key="1">
    <source>
        <dbReference type="PROSITE" id="PS51186"/>
    </source>
</evidence>
<dbReference type="HOGENOM" id="CLU_1131626_0_0_2"/>
<dbReference type="OrthoDB" id="124406at2157"/>
<name>L0KVG3_METHD</name>
<dbReference type="Proteomes" id="UP000010866">
    <property type="component" value="Chromosome"/>
</dbReference>
<dbReference type="GO" id="GO:0016747">
    <property type="term" value="F:acyltransferase activity, transferring groups other than amino-acyl groups"/>
    <property type="evidence" value="ECO:0007669"/>
    <property type="project" value="InterPro"/>
</dbReference>
<dbReference type="Gene3D" id="3.40.630.30">
    <property type="match status" value="1"/>
</dbReference>
<dbReference type="InterPro" id="IPR000182">
    <property type="entry name" value="GNAT_dom"/>
</dbReference>
<dbReference type="SUPFAM" id="SSF55729">
    <property type="entry name" value="Acyl-CoA N-acyltransferases (Nat)"/>
    <property type="match status" value="1"/>
</dbReference>
<organism evidence="2 3">
    <name type="scientific">Methanomethylovorans hollandica (strain DSM 15978 / NBRC 107637 / DMS1)</name>
    <dbReference type="NCBI Taxonomy" id="867904"/>
    <lineage>
        <taxon>Archaea</taxon>
        <taxon>Methanobacteriati</taxon>
        <taxon>Methanobacteriota</taxon>
        <taxon>Stenosarchaea group</taxon>
        <taxon>Methanomicrobia</taxon>
        <taxon>Methanosarcinales</taxon>
        <taxon>Methanosarcinaceae</taxon>
        <taxon>Methanomethylovorans</taxon>
    </lineage>
</organism>
<evidence type="ECO:0000313" key="2">
    <source>
        <dbReference type="EMBL" id="AGB49126.1"/>
    </source>
</evidence>
<feature type="domain" description="N-acetyltransferase" evidence="1">
    <location>
        <begin position="64"/>
        <end position="217"/>
    </location>
</feature>
<dbReference type="KEGG" id="mhz:Metho_0883"/>
<dbReference type="STRING" id="867904.Metho_0883"/>
<proteinExistence type="predicted"/>
<dbReference type="Pfam" id="PF00583">
    <property type="entry name" value="Acetyltransf_1"/>
    <property type="match status" value="1"/>
</dbReference>
<keyword evidence="2" id="KW-0808">Transferase</keyword>
<evidence type="ECO:0000313" key="3">
    <source>
        <dbReference type="Proteomes" id="UP000010866"/>
    </source>
</evidence>
<dbReference type="GeneID" id="14408257"/>
<dbReference type="EMBL" id="CP003362">
    <property type="protein sequence ID" value="AGB49126.1"/>
    <property type="molecule type" value="Genomic_DNA"/>
</dbReference>
<reference evidence="3" key="1">
    <citation type="submission" date="2012-02" db="EMBL/GenBank/DDBJ databases">
        <title>Complete sequence of chromosome of Methanomethylovorans hollandica DSM 15978.</title>
        <authorList>
            <person name="Lucas S."/>
            <person name="Copeland A."/>
            <person name="Lapidus A."/>
            <person name="Glavina del Rio T."/>
            <person name="Dalin E."/>
            <person name="Tice H."/>
            <person name="Bruce D."/>
            <person name="Goodwin L."/>
            <person name="Pitluck S."/>
            <person name="Peters L."/>
            <person name="Mikhailova N."/>
            <person name="Held B."/>
            <person name="Kyrpides N."/>
            <person name="Mavromatis K."/>
            <person name="Ivanova N."/>
            <person name="Brettin T."/>
            <person name="Detter J.C."/>
            <person name="Han C."/>
            <person name="Larimer F."/>
            <person name="Land M."/>
            <person name="Hauser L."/>
            <person name="Markowitz V."/>
            <person name="Cheng J.-F."/>
            <person name="Hugenholtz P."/>
            <person name="Woyke T."/>
            <person name="Wu D."/>
            <person name="Spring S."/>
            <person name="Schroeder M."/>
            <person name="Brambilla E."/>
            <person name="Klenk H.-P."/>
            <person name="Eisen J.A."/>
        </authorList>
    </citation>
    <scope>NUCLEOTIDE SEQUENCE [LARGE SCALE GENOMIC DNA]</scope>
    <source>
        <strain evidence="3">DSM 15978 / NBRC 107637 / DMS1</strain>
    </source>
</reference>
<gene>
    <name evidence="2" type="ordered locus">Metho_0883</name>
</gene>
<dbReference type="PROSITE" id="PS51186">
    <property type="entry name" value="GNAT"/>
    <property type="match status" value="1"/>
</dbReference>
<dbReference type="AlphaFoldDB" id="L0KVG3"/>
<accession>L0KVG3</accession>